<evidence type="ECO:0000313" key="2">
    <source>
        <dbReference type="Proteomes" id="UP000035514"/>
    </source>
</evidence>
<evidence type="ECO:0008006" key="3">
    <source>
        <dbReference type="Google" id="ProtNLM"/>
    </source>
</evidence>
<evidence type="ECO:0000313" key="1">
    <source>
        <dbReference type="EMBL" id="KLE01875.1"/>
    </source>
</evidence>
<reference evidence="1 2" key="1">
    <citation type="submission" date="2014-01" db="EMBL/GenBank/DDBJ databases">
        <title>Development of a Comparative Genomic Fingerprinting Assay for High Resolution Genotyping of Arcobacter butzleri.</title>
        <authorList>
            <person name="Webb A.L."/>
            <person name="Inglis G.D."/>
            <person name="Kruczkiewicz P."/>
            <person name="Selinger L.B."/>
            <person name="Taboada E.N."/>
        </authorList>
    </citation>
    <scope>NUCLEOTIDE SEQUENCE [LARGE SCALE GENOMIC DNA]</scope>
    <source>
        <strain evidence="1 2">L348</strain>
    </source>
</reference>
<accession>A0A0G9K7V6</accession>
<protein>
    <recommendedName>
        <fullName evidence="3">Phage tail protein</fullName>
    </recommendedName>
</protein>
<dbReference type="AlphaFoldDB" id="A0A0G9K7V6"/>
<comment type="caution">
    <text evidence="1">The sequence shown here is derived from an EMBL/GenBank/DDBJ whole genome shotgun (WGS) entry which is preliminary data.</text>
</comment>
<proteinExistence type="predicted"/>
<sequence length="68" mass="8005">MNLTITQENKRLDEIVYNYYGSLEHFQKVLELNNITKVFLDLGDVIELPDIEDLEEKKDEFSEVGGLW</sequence>
<dbReference type="PATRIC" id="fig|1447256.3.peg.349"/>
<dbReference type="EMBL" id="JAIQ01000050">
    <property type="protein sequence ID" value="KLE01875.1"/>
    <property type="molecule type" value="Genomic_DNA"/>
</dbReference>
<gene>
    <name evidence="1" type="ORF">AA20_01820</name>
</gene>
<dbReference type="RefSeq" id="WP_004509457.1">
    <property type="nucleotide sequence ID" value="NZ_JAIQ01000050.1"/>
</dbReference>
<name>A0A0G9K7V6_9BACT</name>
<dbReference type="Proteomes" id="UP000035514">
    <property type="component" value="Unassembled WGS sequence"/>
</dbReference>
<organism evidence="1 2">
    <name type="scientific">Aliarcobacter butzleri L348</name>
    <dbReference type="NCBI Taxonomy" id="1447256"/>
    <lineage>
        <taxon>Bacteria</taxon>
        <taxon>Pseudomonadati</taxon>
        <taxon>Campylobacterota</taxon>
        <taxon>Epsilonproteobacteria</taxon>
        <taxon>Campylobacterales</taxon>
        <taxon>Arcobacteraceae</taxon>
        <taxon>Aliarcobacter</taxon>
    </lineage>
</organism>